<gene>
    <name evidence="4" type="ORF">B4N89_28415</name>
</gene>
<reference evidence="4 5" key="1">
    <citation type="submission" date="2017-03" db="EMBL/GenBank/DDBJ databases">
        <title>Draft genome sequence of Streptomyces scabrisporus NF3, endophyte isolated from Amphipterygium adstringens.</title>
        <authorList>
            <person name="Vazquez M."/>
            <person name="Ceapa C.D."/>
            <person name="Rodriguez Luna D."/>
            <person name="Sanchez Esquivel S."/>
        </authorList>
    </citation>
    <scope>NUCLEOTIDE SEQUENCE [LARGE SCALE GENOMIC DNA]</scope>
    <source>
        <strain evidence="4 5">NF3</strain>
    </source>
</reference>
<proteinExistence type="inferred from homology"/>
<dbReference type="OrthoDB" id="158573at2"/>
<dbReference type="InterPro" id="IPR036291">
    <property type="entry name" value="NAD(P)-bd_dom_sf"/>
</dbReference>
<dbReference type="GO" id="GO:0016491">
    <property type="term" value="F:oxidoreductase activity"/>
    <property type="evidence" value="ECO:0007669"/>
    <property type="project" value="UniProtKB-KW"/>
</dbReference>
<feature type="domain" description="Ketoreductase" evidence="3">
    <location>
        <begin position="2"/>
        <end position="172"/>
    </location>
</feature>
<dbReference type="EMBL" id="MWQN01000001">
    <property type="protein sequence ID" value="OPC84332.1"/>
    <property type="molecule type" value="Genomic_DNA"/>
</dbReference>
<dbReference type="SUPFAM" id="SSF51735">
    <property type="entry name" value="NAD(P)-binding Rossmann-fold domains"/>
    <property type="match status" value="1"/>
</dbReference>
<evidence type="ECO:0000256" key="2">
    <source>
        <dbReference type="ARBA" id="ARBA00023002"/>
    </source>
</evidence>
<dbReference type="InterPro" id="IPR057326">
    <property type="entry name" value="KR_dom"/>
</dbReference>
<dbReference type="PRINTS" id="PR00081">
    <property type="entry name" value="GDHRDH"/>
</dbReference>
<evidence type="ECO:0000259" key="3">
    <source>
        <dbReference type="SMART" id="SM00822"/>
    </source>
</evidence>
<name>A0A1T3P5R5_9ACTN</name>
<protein>
    <submittedName>
        <fullName evidence="4">Short chain dehydrogenase</fullName>
    </submittedName>
</protein>
<dbReference type="Proteomes" id="UP000190037">
    <property type="component" value="Unassembled WGS sequence"/>
</dbReference>
<organism evidence="4 5">
    <name type="scientific">Embleya scabrispora</name>
    <dbReference type="NCBI Taxonomy" id="159449"/>
    <lineage>
        <taxon>Bacteria</taxon>
        <taxon>Bacillati</taxon>
        <taxon>Actinomycetota</taxon>
        <taxon>Actinomycetes</taxon>
        <taxon>Kitasatosporales</taxon>
        <taxon>Streptomycetaceae</taxon>
        <taxon>Embleya</taxon>
    </lineage>
</organism>
<dbReference type="NCBIfam" id="NF006073">
    <property type="entry name" value="PRK08219.1"/>
    <property type="match status" value="1"/>
</dbReference>
<dbReference type="RefSeq" id="WP_078978625.1">
    <property type="nucleotide sequence ID" value="NZ_MWQN01000001.1"/>
</dbReference>
<dbReference type="AlphaFoldDB" id="A0A1T3P5R5"/>
<evidence type="ECO:0000256" key="1">
    <source>
        <dbReference type="ARBA" id="ARBA00006484"/>
    </source>
</evidence>
<comment type="caution">
    <text evidence="4">The sequence shown here is derived from an EMBL/GenBank/DDBJ whole genome shotgun (WGS) entry which is preliminary data.</text>
</comment>
<dbReference type="InterPro" id="IPR002347">
    <property type="entry name" value="SDR_fam"/>
</dbReference>
<dbReference type="PANTHER" id="PTHR44196:SF1">
    <property type="entry name" value="DEHYDROGENASE_REDUCTASE SDR FAMILY MEMBER 7B"/>
    <property type="match status" value="1"/>
</dbReference>
<dbReference type="PANTHER" id="PTHR44196">
    <property type="entry name" value="DEHYDROGENASE/REDUCTASE SDR FAMILY MEMBER 7B"/>
    <property type="match status" value="1"/>
</dbReference>
<dbReference type="SMART" id="SM00822">
    <property type="entry name" value="PKS_KR"/>
    <property type="match status" value="1"/>
</dbReference>
<sequence length="224" mass="23051">MSTYVITGAGSGIGAEIARLLREDGHDLVAIVRSERRAADLAGPGVRTVVADLERPETIAAALAPLADETFAGLVHSAGVAELGTVESTAVAVWAHTLTVNVVAVAEVTRVLLPALRRGRGDVVLLNSGAGLRTSAGWTAYAASKHALKAFADGLREEEPGLRVTSVYPGRTATAMQRGVREQEGGAYEGSRYSDPVTVAGVVVSALALPGDSAVNDVSVRSRG</sequence>
<dbReference type="Gene3D" id="3.40.50.720">
    <property type="entry name" value="NAD(P)-binding Rossmann-like Domain"/>
    <property type="match status" value="1"/>
</dbReference>
<dbReference type="STRING" id="159449.B4N89_28415"/>
<dbReference type="InterPro" id="IPR020904">
    <property type="entry name" value="Sc_DH/Rdtase_CS"/>
</dbReference>
<dbReference type="GO" id="GO:0016020">
    <property type="term" value="C:membrane"/>
    <property type="evidence" value="ECO:0007669"/>
    <property type="project" value="TreeGrafter"/>
</dbReference>
<dbReference type="Pfam" id="PF00106">
    <property type="entry name" value="adh_short"/>
    <property type="match status" value="1"/>
</dbReference>
<accession>A0A1T3P5R5</accession>
<evidence type="ECO:0000313" key="5">
    <source>
        <dbReference type="Proteomes" id="UP000190037"/>
    </source>
</evidence>
<keyword evidence="2" id="KW-0560">Oxidoreductase</keyword>
<evidence type="ECO:0000313" key="4">
    <source>
        <dbReference type="EMBL" id="OPC84332.1"/>
    </source>
</evidence>
<comment type="similarity">
    <text evidence="1">Belongs to the short-chain dehydrogenases/reductases (SDR) family.</text>
</comment>
<keyword evidence="5" id="KW-1185">Reference proteome</keyword>
<dbReference type="PROSITE" id="PS00061">
    <property type="entry name" value="ADH_SHORT"/>
    <property type="match status" value="1"/>
</dbReference>